<protein>
    <recommendedName>
        <fullName evidence="3">C2H2-type domain-containing protein</fullName>
    </recommendedName>
</protein>
<keyword evidence="1" id="KW-0479">Metal-binding</keyword>
<evidence type="ECO:0000259" key="3">
    <source>
        <dbReference type="PROSITE" id="PS50157"/>
    </source>
</evidence>
<dbReference type="EMBL" id="JBAHYK010000294">
    <property type="protein sequence ID" value="KAL0575555.1"/>
    <property type="molecule type" value="Genomic_DNA"/>
</dbReference>
<evidence type="ECO:0000313" key="5">
    <source>
        <dbReference type="Proteomes" id="UP001465976"/>
    </source>
</evidence>
<dbReference type="Proteomes" id="UP001465976">
    <property type="component" value="Unassembled WGS sequence"/>
</dbReference>
<dbReference type="Pfam" id="PF18759">
    <property type="entry name" value="Plavaka"/>
    <property type="match status" value="1"/>
</dbReference>
<evidence type="ECO:0000256" key="1">
    <source>
        <dbReference type="PROSITE-ProRule" id="PRU00042"/>
    </source>
</evidence>
<keyword evidence="1" id="KW-0863">Zinc-finger</keyword>
<accession>A0ABR3FJJ8</accession>
<feature type="region of interest" description="Disordered" evidence="2">
    <location>
        <begin position="133"/>
        <end position="157"/>
    </location>
</feature>
<dbReference type="PROSITE" id="PS50157">
    <property type="entry name" value="ZINC_FINGER_C2H2_2"/>
    <property type="match status" value="1"/>
</dbReference>
<feature type="domain" description="C2H2-type" evidence="3">
    <location>
        <begin position="8"/>
        <end position="39"/>
    </location>
</feature>
<comment type="caution">
    <text evidence="4">The sequence shown here is derived from an EMBL/GenBank/DDBJ whole genome shotgun (WGS) entry which is preliminary data.</text>
</comment>
<sequence>MARVKAPIPCPYVGCVKRFTTQGYLTQHLQATRHAGRRRDSSRTPPRTLLPASSQTLSPRTPSPRSPSPRSSSPRSRSLSSGTPSPHQSSHSPQLAQSPLSPVQNIWNDDEHEEDREEGDEIVTSGGERFIFHPNLRGDKCDQAGNPISDDTPPEGLPQTDNPWAPFESEASYLLGEHLFTKMEASRADVDKLLDIWALDVRDRFGGDSAPLDNHRHLLRTIDSIRSGDAPWNCYQTSFNELDSNTPEYRKACYQVWYRDPHAVIGNILSNRDFAHEFDFRPYIQISRDGTRRVSDFMSGNYAFRHSNSIHDDYGDDVEGAMYCPVILGADKTTVSVATGHVEYHPIYLSIGNLRNGARRGHRNGVVPFGFLAIPKADRKYDDDPAYRVFKEQLYHACITAILLPLETAMRVPVIRMCPDGHYRRVILDLAAFIADYPEQVYLAGIVQGWCCKCKARNDDLDTPHMNPNDPHSEPRSREWYEEAMKQFGGEPGVLWDNFGIDDDIVPFTHYFPRADIHEMLTPDLLHQVVKGCFKDMLVEWVWKYIELEYEDDAPSIMDDIDKRISVVPPFPGLRRFPHGRRFKQWTGDDSKALMKVFLAAVEPYIPNKMTECLTAFLDFCYLVRRNDFTASTIEEIGDAVKRFHASREIFVECDVRTDFSIPRMHSMLHYANLIIDFGAPNGVCSSITESRHITAVKKPWRRSNRYNALSQILLTNQRLDKLAAMRTELVERGLLPRVYDLPPDPFDVGDQDTGAVDMDIEGEVLLAKRAARSYIGGLEAVAAAIDIPDLPCLTQQFLYEQLYDLPSNDIPLEILPEISSNVKVFHSAVATFKSPSDDSGIRGMRRERIRSSPSYRGHARRDTVAVITDQSKTGFRAMSAARALLWFEFKHDDVRYPCALVHWMPGELAHLSPSFI</sequence>
<dbReference type="InterPro" id="IPR041078">
    <property type="entry name" value="Plavaka"/>
</dbReference>
<name>A0ABR3FJJ8_9AGAR</name>
<feature type="region of interest" description="Disordered" evidence="2">
    <location>
        <begin position="30"/>
        <end position="101"/>
    </location>
</feature>
<reference evidence="4 5" key="1">
    <citation type="submission" date="2024-02" db="EMBL/GenBank/DDBJ databases">
        <title>A draft genome for the cacao thread blight pathogen Marasmius crinis-equi.</title>
        <authorList>
            <person name="Cohen S.P."/>
            <person name="Baruah I.K."/>
            <person name="Amoako-Attah I."/>
            <person name="Bukari Y."/>
            <person name="Meinhardt L.W."/>
            <person name="Bailey B.A."/>
        </authorList>
    </citation>
    <scope>NUCLEOTIDE SEQUENCE [LARGE SCALE GENOMIC DNA]</scope>
    <source>
        <strain evidence="4 5">GH-76</strain>
    </source>
</reference>
<evidence type="ECO:0000256" key="2">
    <source>
        <dbReference type="SAM" id="MobiDB-lite"/>
    </source>
</evidence>
<keyword evidence="1" id="KW-0862">Zinc</keyword>
<proteinExistence type="predicted"/>
<feature type="compositionally biased region" description="Low complexity" evidence="2">
    <location>
        <begin position="68"/>
        <end position="101"/>
    </location>
</feature>
<organism evidence="4 5">
    <name type="scientific">Marasmius crinis-equi</name>
    <dbReference type="NCBI Taxonomy" id="585013"/>
    <lineage>
        <taxon>Eukaryota</taxon>
        <taxon>Fungi</taxon>
        <taxon>Dikarya</taxon>
        <taxon>Basidiomycota</taxon>
        <taxon>Agaricomycotina</taxon>
        <taxon>Agaricomycetes</taxon>
        <taxon>Agaricomycetidae</taxon>
        <taxon>Agaricales</taxon>
        <taxon>Marasmiineae</taxon>
        <taxon>Marasmiaceae</taxon>
        <taxon>Marasmius</taxon>
    </lineage>
</organism>
<feature type="compositionally biased region" description="Low complexity" evidence="2">
    <location>
        <begin position="43"/>
        <end position="60"/>
    </location>
</feature>
<keyword evidence="5" id="KW-1185">Reference proteome</keyword>
<dbReference type="PROSITE" id="PS00028">
    <property type="entry name" value="ZINC_FINGER_C2H2_1"/>
    <property type="match status" value="1"/>
</dbReference>
<gene>
    <name evidence="4" type="ORF">V5O48_006429</name>
</gene>
<evidence type="ECO:0000313" key="4">
    <source>
        <dbReference type="EMBL" id="KAL0575555.1"/>
    </source>
</evidence>
<dbReference type="InterPro" id="IPR013087">
    <property type="entry name" value="Znf_C2H2_type"/>
</dbReference>